<reference evidence="4 5" key="1">
    <citation type="journal article" date="2010" name="Genome Biol. Evol.">
        <title>The sequence of a 1.8-mb bacterial linear plasmid reveals a rich evolutionary reservoir of secondary metabolic pathways.</title>
        <authorList>
            <person name="Medema M.H."/>
            <person name="Trefzer A."/>
            <person name="Kovalchuk A."/>
            <person name="van den Berg M."/>
            <person name="Mueller U."/>
            <person name="Heijne W."/>
            <person name="Wu L."/>
            <person name="Alam M.T."/>
            <person name="Ronning C.M."/>
            <person name="Nierman W.C."/>
            <person name="Bovenberg R.A.L."/>
            <person name="Breitling R."/>
            <person name="Takano E."/>
        </authorList>
    </citation>
    <scope>NUCLEOTIDE SEQUENCE [LARGE SCALE GENOMIC DNA]</scope>
    <source>
        <strain evidence="5">ATCC 27064 / DSM 738 / JCM 4710 / NBRC 13307 / NCIMB 12785 / NRRL 3585 / VKM Ac-602</strain>
    </source>
</reference>
<dbReference type="RefSeq" id="WP_003960947.1">
    <property type="nucleotide sequence ID" value="NZ_CM000913.1"/>
</dbReference>
<feature type="compositionally biased region" description="Polar residues" evidence="1">
    <location>
        <begin position="429"/>
        <end position="443"/>
    </location>
</feature>
<dbReference type="OrthoDB" id="5024153at2"/>
<accession>E2Q9W7</accession>
<dbReference type="Gene3D" id="2.60.40.10">
    <property type="entry name" value="Immunoglobulins"/>
    <property type="match status" value="2"/>
</dbReference>
<evidence type="ECO:0000259" key="3">
    <source>
        <dbReference type="Pfam" id="PF01345"/>
    </source>
</evidence>
<sequence>MRLTRRRATASRRRLALATLCGLLLLLAPRHPAVSTEAAGTAAAAETTGTAAATGTAAVARAVPAAAPARAAAPRALTFPVHDPFDSAASSLGTAVGNASFVSGGWLRLTSNATTQAGAWEMNDSFSTGLGIVAEFTYATYGGSTFDGKRGDGLTFFLADGTAANGTGAPGGSLGYACGGGPPTCNRSGVPGAFLGIGVDEFGNFSSAGVGNGGPGSQSNRIVLRGGGNGTTGYRFGTSSPGPTQGASSCSLPSTSVETCGRGDYRTIRVTVMPNAGQLLVNVWSDTGPGTALTKLITDFNVSTIANQPALPSTLKVGFSGGTGLATNIHEIGDLKINVPANLSVTKTANAATVPAGTGPVTYTVRVSNSADNDVTGAVVQDTVPGLTHVTWSCTASTGSSCGQASGRGNTVNTTANLLRNGSATYTITGTAPAQPATLTNTATVTPPSDRSDTDTSDNTASVTTTVTARADVAAFKAGVGTGPVSPGQQFDYRVTAQNNGPSDTVNVRLADTLPAGLAFVSSVTGCTASGQTLTCPPVSGLPAGRSFSWVFRVLLDPAYTGDGSDLGNTATLSHDVSDPDPANNTSTAAPPPGGVTAPTADLNALKRTVTTAPIAPGQTFEFTVTVANNGPSVARRVRIDDTLPPELTFVSSADPCTANGQAVRCGPVASLAPGASVTWTFRVRLDPAYSGDGTDVRNTATARADTEDPDESNNSGTSGPPGGRVLGPTADIALTKRTD</sequence>
<proteinExistence type="predicted"/>
<keyword evidence="5" id="KW-1185">Reference proteome</keyword>
<organism evidence="4 5">
    <name type="scientific">Streptomyces clavuligerus</name>
    <dbReference type="NCBI Taxonomy" id="1901"/>
    <lineage>
        <taxon>Bacteria</taxon>
        <taxon>Bacillati</taxon>
        <taxon>Actinomycetota</taxon>
        <taxon>Actinomycetes</taxon>
        <taxon>Kitasatosporales</taxon>
        <taxon>Streptomycetaceae</taxon>
        <taxon>Streptomyces</taxon>
    </lineage>
</organism>
<dbReference type="EMBL" id="CM000913">
    <property type="protein sequence ID" value="EFG07694.1"/>
    <property type="molecule type" value="Genomic_DNA"/>
</dbReference>
<keyword evidence="2" id="KW-0732">Signal</keyword>
<feature type="region of interest" description="Disordered" evidence="1">
    <location>
        <begin position="688"/>
        <end position="740"/>
    </location>
</feature>
<name>E2Q9W7_STRCL</name>
<dbReference type="GeneID" id="93730823"/>
<feature type="chain" id="PRO_5039088840" evidence="2">
    <location>
        <begin position="34"/>
        <end position="740"/>
    </location>
</feature>
<dbReference type="GO" id="GO:0005975">
    <property type="term" value="P:carbohydrate metabolic process"/>
    <property type="evidence" value="ECO:0007669"/>
    <property type="project" value="UniProtKB-ARBA"/>
</dbReference>
<dbReference type="eggNOG" id="COG1361">
    <property type="taxonomic scope" value="Bacteria"/>
</dbReference>
<feature type="compositionally biased region" description="Low complexity" evidence="1">
    <location>
        <begin position="580"/>
        <end position="598"/>
    </location>
</feature>
<feature type="domain" description="DUF11" evidence="3">
    <location>
        <begin position="343"/>
        <end position="464"/>
    </location>
</feature>
<feature type="domain" description="DUF11" evidence="3">
    <location>
        <begin position="605"/>
        <end position="718"/>
    </location>
</feature>
<dbReference type="STRING" id="1901.BB341_15390"/>
<dbReference type="InterPro" id="IPR051172">
    <property type="entry name" value="Chlamydia_OmcB"/>
</dbReference>
<protein>
    <submittedName>
        <fullName evidence="4">DUF11 domain-containing protein</fullName>
    </submittedName>
</protein>
<dbReference type="KEGG" id="sclf:BB341_15390"/>
<dbReference type="PANTHER" id="PTHR34819:SF3">
    <property type="entry name" value="CELL SURFACE PROTEIN"/>
    <property type="match status" value="1"/>
</dbReference>
<dbReference type="AlphaFoldDB" id="E2Q9W7"/>
<feature type="region of interest" description="Disordered" evidence="1">
    <location>
        <begin position="570"/>
        <end position="598"/>
    </location>
</feature>
<dbReference type="PANTHER" id="PTHR34819">
    <property type="entry name" value="LARGE CYSTEINE-RICH PERIPLASMIC PROTEIN OMCB"/>
    <property type="match status" value="1"/>
</dbReference>
<evidence type="ECO:0000256" key="2">
    <source>
        <dbReference type="SAM" id="SignalP"/>
    </source>
</evidence>
<dbReference type="InterPro" id="IPR001434">
    <property type="entry name" value="OmcB-like_DUF11"/>
</dbReference>
<feature type="region of interest" description="Disordered" evidence="1">
    <location>
        <begin position="429"/>
        <end position="461"/>
    </location>
</feature>
<dbReference type="SUPFAM" id="SSF49899">
    <property type="entry name" value="Concanavalin A-like lectins/glucanases"/>
    <property type="match status" value="1"/>
</dbReference>
<feature type="signal peptide" evidence="2">
    <location>
        <begin position="1"/>
        <end position="33"/>
    </location>
</feature>
<feature type="domain" description="DUF11" evidence="3">
    <location>
        <begin position="481"/>
        <end position="590"/>
    </location>
</feature>
<dbReference type="NCBIfam" id="TIGR01451">
    <property type="entry name" value="B_ant_repeat"/>
    <property type="match status" value="3"/>
</dbReference>
<dbReference type="eggNOG" id="COG4719">
    <property type="taxonomic scope" value="Bacteria"/>
</dbReference>
<evidence type="ECO:0000313" key="5">
    <source>
        <dbReference type="Proteomes" id="UP000002357"/>
    </source>
</evidence>
<dbReference type="InterPro" id="IPR013320">
    <property type="entry name" value="ConA-like_dom_sf"/>
</dbReference>
<dbReference type="InterPro" id="IPR047589">
    <property type="entry name" value="DUF11_rpt"/>
</dbReference>
<dbReference type="Gene3D" id="2.60.120.200">
    <property type="match status" value="1"/>
</dbReference>
<dbReference type="Pfam" id="PF01345">
    <property type="entry name" value="DUF11"/>
    <property type="match status" value="3"/>
</dbReference>
<gene>
    <name evidence="4" type="ORF">SCLAV_2622</name>
</gene>
<dbReference type="InterPro" id="IPR013783">
    <property type="entry name" value="Ig-like_fold"/>
</dbReference>
<evidence type="ECO:0000313" key="4">
    <source>
        <dbReference type="EMBL" id="EFG07694.1"/>
    </source>
</evidence>
<dbReference type="Proteomes" id="UP000002357">
    <property type="component" value="Chromosome"/>
</dbReference>
<evidence type="ECO:0000256" key="1">
    <source>
        <dbReference type="SAM" id="MobiDB-lite"/>
    </source>
</evidence>